<keyword evidence="4" id="KW-1185">Reference proteome</keyword>
<dbReference type="RefSeq" id="WP_016441865.1">
    <property type="nucleotide sequence ID" value="NZ_CAUPFC010000018.1"/>
</dbReference>
<evidence type="ECO:0000313" key="2">
    <source>
        <dbReference type="EMBL" id="MDY5140914.1"/>
    </source>
</evidence>
<dbReference type="PANTHER" id="PTHR42763">
    <property type="entry name" value="ADP-GLUCOSE PHOSPHORYLASE"/>
    <property type="match status" value="1"/>
</dbReference>
<gene>
    <name evidence="2" type="ORF">R6G74_06275</name>
    <name evidence="3" type="ORF">R6P33_02095</name>
</gene>
<evidence type="ECO:0000313" key="3">
    <source>
        <dbReference type="EMBL" id="MDY5145816.1"/>
    </source>
</evidence>
<dbReference type="AlphaFoldDB" id="A0AAW9HD81"/>
<protein>
    <submittedName>
        <fullName evidence="2">DUF4921 family protein</fullName>
    </submittedName>
</protein>
<dbReference type="EMBL" id="JAWNFY010000004">
    <property type="protein sequence ID" value="MDY5145816.1"/>
    <property type="molecule type" value="Genomic_DNA"/>
</dbReference>
<dbReference type="InterPro" id="IPR053177">
    <property type="entry name" value="ADP-glucose_phosphorylase"/>
</dbReference>
<dbReference type="InterPro" id="IPR036265">
    <property type="entry name" value="HIT-like_sf"/>
</dbReference>
<dbReference type="Pfam" id="PF16268">
    <property type="entry name" value="DUF4921"/>
    <property type="match status" value="1"/>
</dbReference>
<evidence type="ECO:0000259" key="1">
    <source>
        <dbReference type="Pfam" id="PF16268"/>
    </source>
</evidence>
<feature type="domain" description="DUF4921" evidence="1">
    <location>
        <begin position="14"/>
        <end position="440"/>
    </location>
</feature>
<name>A0AAW9HD81_9ACTO</name>
<reference evidence="2 4" key="1">
    <citation type="submission" date="2023-10" db="EMBL/GenBank/DDBJ databases">
        <title>Whole Genome based description of the genera Actinobaculum and Actinotignum reveals a complex phylogenetic relationship within the species included in the genus Actinotignum.</title>
        <authorList>
            <person name="Jensen C.S."/>
            <person name="Dargis R."/>
            <person name="Kemp M."/>
            <person name="Christensen J.J."/>
        </authorList>
    </citation>
    <scope>NUCLEOTIDE SEQUENCE</scope>
    <source>
        <strain evidence="3 4">SLA_B089</strain>
        <strain evidence="2">SLA_B245</strain>
    </source>
</reference>
<dbReference type="Gene3D" id="3.30.428.10">
    <property type="entry name" value="HIT-like"/>
    <property type="match status" value="1"/>
</dbReference>
<dbReference type="PANTHER" id="PTHR42763:SF2">
    <property type="entry name" value="ADP-GLUCOSE PHOSPHORYLASE"/>
    <property type="match status" value="1"/>
</dbReference>
<dbReference type="InterPro" id="IPR032576">
    <property type="entry name" value="DUF4921"/>
</dbReference>
<dbReference type="Proteomes" id="UP001284901">
    <property type="component" value="Unassembled WGS sequence"/>
</dbReference>
<sequence>MVVRHEIRPPITRLPDGTIKQINPFSGTEVWTQPGRANRPLKAEVPIAEPLSADHPENFCSFCADRVLETPPEKARIVGNPATGEARITYDAPVDSLADPWDFRRVPNLFEIVPFQYWTTNYQYELTTRRQDAFERYTSDAAGRAHVLSVAHNKAIASGMDEDAWNALPERERLLSALPFYGGGHDLIIGRHHYVPGSDSTANRAGSGTLTPAEHYWYFLLTADAMRDLYEQNRYVKYVQVFQNWLRPAGASFEHLHKQLVSIDERTVNHRYEVDRVRDNPNIFNEYGVDYAGYHNLVIAENKYAVAYAGFGHRYPTLEVWSRSEASQPFEHTRHELRAVSDLVHAMHAATGPDIPTNEEWYAPSRDMEVATPWRVLLKWRTSTLAGFEGGTKIYVNTIDPWSLRDRVVPRLLELRAEGAIASTINIATECSCEVNSLRYGMGESGVRGR</sequence>
<dbReference type="SUPFAM" id="SSF54197">
    <property type="entry name" value="HIT-like"/>
    <property type="match status" value="1"/>
</dbReference>
<dbReference type="EMBL" id="JAWNFV010000012">
    <property type="protein sequence ID" value="MDY5140914.1"/>
    <property type="molecule type" value="Genomic_DNA"/>
</dbReference>
<dbReference type="GeneID" id="92813479"/>
<evidence type="ECO:0000313" key="4">
    <source>
        <dbReference type="Proteomes" id="UP001284901"/>
    </source>
</evidence>
<proteinExistence type="predicted"/>
<accession>A0AAW9HD81</accession>
<dbReference type="Proteomes" id="UP001288320">
    <property type="component" value="Unassembled WGS sequence"/>
</dbReference>
<comment type="caution">
    <text evidence="2">The sequence shown here is derived from an EMBL/GenBank/DDBJ whole genome shotgun (WGS) entry which is preliminary data.</text>
</comment>
<evidence type="ECO:0000313" key="5">
    <source>
        <dbReference type="Proteomes" id="UP001288320"/>
    </source>
</evidence>
<organism evidence="2 5">
    <name type="scientific">Actinotignum timonense</name>
    <dbReference type="NCBI Taxonomy" id="1870995"/>
    <lineage>
        <taxon>Bacteria</taxon>
        <taxon>Bacillati</taxon>
        <taxon>Actinomycetota</taxon>
        <taxon>Actinomycetes</taxon>
        <taxon>Actinomycetales</taxon>
        <taxon>Actinomycetaceae</taxon>
        <taxon>Actinotignum</taxon>
    </lineage>
</organism>